<reference evidence="2 4" key="1">
    <citation type="submission" date="2023-11" db="EMBL/GenBank/DDBJ databases">
        <title>Unpublished Manusciprt.</title>
        <authorList>
            <person name="Saticioglu I.B."/>
            <person name="Ay H."/>
            <person name="Ajmi N."/>
            <person name="Altun S."/>
            <person name="Duman M."/>
        </authorList>
    </citation>
    <scope>NUCLEOTIDE SEQUENCE</scope>
    <source>
        <strain evidence="1 4">Fl-33</strain>
        <strain evidence="2">Fl-77</strain>
    </source>
</reference>
<comment type="caution">
    <text evidence="2">The sequence shown here is derived from an EMBL/GenBank/DDBJ whole genome shotgun (WGS) entry which is preliminary data.</text>
</comment>
<evidence type="ECO:0000313" key="2">
    <source>
        <dbReference type="EMBL" id="MDX6187707.1"/>
    </source>
</evidence>
<name>A0AAJ2VY97_9FLAO</name>
<dbReference type="Proteomes" id="UP001270053">
    <property type="component" value="Unassembled WGS sequence"/>
</dbReference>
<sequence length="57" mass="6664">MKKASENFDYAPLCQFLEKDGSKKALKMLEKIKEMKTNDEFIIFKIELGYKALLNAF</sequence>
<evidence type="ECO:0000313" key="3">
    <source>
        <dbReference type="Proteomes" id="UP001270053"/>
    </source>
</evidence>
<keyword evidence="4" id="KW-1185">Reference proteome</keyword>
<dbReference type="RefSeq" id="WP_229973399.1">
    <property type="nucleotide sequence ID" value="NZ_CP087133.1"/>
</dbReference>
<gene>
    <name evidence="1" type="ORF">SGQ18_07135</name>
    <name evidence="2" type="ORF">SGQ44_18300</name>
</gene>
<dbReference type="Proteomes" id="UP001278738">
    <property type="component" value="Unassembled WGS sequence"/>
</dbReference>
<protein>
    <submittedName>
        <fullName evidence="2">Uncharacterized protein</fullName>
    </submittedName>
</protein>
<evidence type="ECO:0000313" key="4">
    <source>
        <dbReference type="Proteomes" id="UP001278738"/>
    </source>
</evidence>
<organism evidence="2 3">
    <name type="scientific">Flavobacterium flavipigmentatum</name>
    <dbReference type="NCBI Taxonomy" id="2893884"/>
    <lineage>
        <taxon>Bacteria</taxon>
        <taxon>Pseudomonadati</taxon>
        <taxon>Bacteroidota</taxon>
        <taxon>Flavobacteriia</taxon>
        <taxon>Flavobacteriales</taxon>
        <taxon>Flavobacteriaceae</taxon>
        <taxon>Flavobacterium</taxon>
    </lineage>
</organism>
<accession>A0AAJ2VY97</accession>
<proteinExistence type="predicted"/>
<dbReference type="EMBL" id="JAWXVH010000021">
    <property type="protein sequence ID" value="MDX6187707.1"/>
    <property type="molecule type" value="Genomic_DNA"/>
</dbReference>
<dbReference type="EMBL" id="JAWXVG010000002">
    <property type="protein sequence ID" value="MDX6181926.1"/>
    <property type="molecule type" value="Genomic_DNA"/>
</dbReference>
<dbReference type="AlphaFoldDB" id="A0AAJ2VY97"/>
<evidence type="ECO:0000313" key="1">
    <source>
        <dbReference type="EMBL" id="MDX6181926.1"/>
    </source>
</evidence>